<protein>
    <submittedName>
        <fullName evidence="2">Uncharacterized protein</fullName>
    </submittedName>
</protein>
<feature type="region of interest" description="Disordered" evidence="1">
    <location>
        <begin position="1"/>
        <end position="51"/>
    </location>
</feature>
<evidence type="ECO:0000256" key="1">
    <source>
        <dbReference type="SAM" id="MobiDB-lite"/>
    </source>
</evidence>
<name>A0A0A9BIQ4_ARUDO</name>
<feature type="compositionally biased region" description="Low complexity" evidence="1">
    <location>
        <begin position="1"/>
        <end position="13"/>
    </location>
</feature>
<reference evidence="2" key="1">
    <citation type="submission" date="2014-09" db="EMBL/GenBank/DDBJ databases">
        <authorList>
            <person name="Magalhaes I.L.F."/>
            <person name="Oliveira U."/>
            <person name="Santos F.R."/>
            <person name="Vidigal T.H.D.A."/>
            <person name="Brescovit A.D."/>
            <person name="Santos A.J."/>
        </authorList>
    </citation>
    <scope>NUCLEOTIDE SEQUENCE</scope>
    <source>
        <tissue evidence="2">Shoot tissue taken approximately 20 cm above the soil surface</tissue>
    </source>
</reference>
<organism evidence="2">
    <name type="scientific">Arundo donax</name>
    <name type="common">Giant reed</name>
    <name type="synonym">Donax arundinaceus</name>
    <dbReference type="NCBI Taxonomy" id="35708"/>
    <lineage>
        <taxon>Eukaryota</taxon>
        <taxon>Viridiplantae</taxon>
        <taxon>Streptophyta</taxon>
        <taxon>Embryophyta</taxon>
        <taxon>Tracheophyta</taxon>
        <taxon>Spermatophyta</taxon>
        <taxon>Magnoliopsida</taxon>
        <taxon>Liliopsida</taxon>
        <taxon>Poales</taxon>
        <taxon>Poaceae</taxon>
        <taxon>PACMAD clade</taxon>
        <taxon>Arundinoideae</taxon>
        <taxon>Arundineae</taxon>
        <taxon>Arundo</taxon>
    </lineage>
</organism>
<dbReference type="AlphaFoldDB" id="A0A0A9BIQ4"/>
<feature type="compositionally biased region" description="Basic residues" evidence="1">
    <location>
        <begin position="14"/>
        <end position="23"/>
    </location>
</feature>
<feature type="compositionally biased region" description="Basic and acidic residues" evidence="1">
    <location>
        <begin position="32"/>
        <end position="51"/>
    </location>
</feature>
<dbReference type="EMBL" id="GBRH01234639">
    <property type="protein sequence ID" value="JAD63256.1"/>
    <property type="molecule type" value="Transcribed_RNA"/>
</dbReference>
<proteinExistence type="predicted"/>
<reference evidence="2" key="2">
    <citation type="journal article" date="2015" name="Data Brief">
        <title>Shoot transcriptome of the giant reed, Arundo donax.</title>
        <authorList>
            <person name="Barrero R.A."/>
            <person name="Guerrero F.D."/>
            <person name="Moolhuijzen P."/>
            <person name="Goolsby J.A."/>
            <person name="Tidwell J."/>
            <person name="Bellgard S.E."/>
            <person name="Bellgard M.I."/>
        </authorList>
    </citation>
    <scope>NUCLEOTIDE SEQUENCE</scope>
    <source>
        <tissue evidence="2">Shoot tissue taken approximately 20 cm above the soil surface</tissue>
    </source>
</reference>
<accession>A0A0A9BIQ4</accession>
<evidence type="ECO:0000313" key="2">
    <source>
        <dbReference type="EMBL" id="JAD63256.1"/>
    </source>
</evidence>
<sequence length="51" mass="5889">MLAVAKRTAARSTAARHRRRPLPHLRQLTTPIDHRAPREELQNADHRDTAQ</sequence>